<evidence type="ECO:0000313" key="1">
    <source>
        <dbReference type="EMBL" id="MBP2414649.1"/>
    </source>
</evidence>
<proteinExistence type="predicted"/>
<name>A0ABS4Z0Y9_9MICC</name>
<dbReference type="EMBL" id="JAGIOI010000001">
    <property type="protein sequence ID" value="MBP2414649.1"/>
    <property type="molecule type" value="Genomic_DNA"/>
</dbReference>
<protein>
    <submittedName>
        <fullName evidence="1">Uncharacterized protein</fullName>
    </submittedName>
</protein>
<keyword evidence="2" id="KW-1185">Reference proteome</keyword>
<gene>
    <name evidence="1" type="ORF">JOF48_003448</name>
</gene>
<reference evidence="1 2" key="1">
    <citation type="submission" date="2021-03" db="EMBL/GenBank/DDBJ databases">
        <title>Sequencing the genomes of 1000 actinobacteria strains.</title>
        <authorList>
            <person name="Klenk H.-P."/>
        </authorList>
    </citation>
    <scope>NUCLEOTIDE SEQUENCE [LARGE SCALE GENOMIC DNA]</scope>
    <source>
        <strain evidence="1 2">DSM 16005</strain>
    </source>
</reference>
<dbReference type="Proteomes" id="UP000711614">
    <property type="component" value="Unassembled WGS sequence"/>
</dbReference>
<evidence type="ECO:0000313" key="2">
    <source>
        <dbReference type="Proteomes" id="UP000711614"/>
    </source>
</evidence>
<comment type="caution">
    <text evidence="1">The sequence shown here is derived from an EMBL/GenBank/DDBJ whole genome shotgun (WGS) entry which is preliminary data.</text>
</comment>
<accession>A0ABS4Z0Y9</accession>
<organism evidence="1 2">
    <name type="scientific">Arthrobacter stackebrandtii</name>
    <dbReference type="NCBI Taxonomy" id="272161"/>
    <lineage>
        <taxon>Bacteria</taxon>
        <taxon>Bacillati</taxon>
        <taxon>Actinomycetota</taxon>
        <taxon>Actinomycetes</taxon>
        <taxon>Micrococcales</taxon>
        <taxon>Micrococcaceae</taxon>
        <taxon>Arthrobacter</taxon>
    </lineage>
</organism>
<sequence>MAQAAAILTFSMELLFGGRNLSNRVGRDDIR</sequence>